<dbReference type="InterPro" id="IPR036640">
    <property type="entry name" value="ABC1_TM_sf"/>
</dbReference>
<feature type="transmembrane region" description="Helical" evidence="5">
    <location>
        <begin position="158"/>
        <end position="178"/>
    </location>
</feature>
<dbReference type="InterPro" id="IPR011527">
    <property type="entry name" value="ABC1_TM_dom"/>
</dbReference>
<feature type="transmembrane region" description="Helical" evidence="5">
    <location>
        <begin position="237"/>
        <end position="265"/>
    </location>
</feature>
<evidence type="ECO:0000256" key="2">
    <source>
        <dbReference type="ARBA" id="ARBA00022692"/>
    </source>
</evidence>
<evidence type="ECO:0000313" key="8">
    <source>
        <dbReference type="EMBL" id="WGS64911.1"/>
    </source>
</evidence>
<dbReference type="EMBL" id="CP069362">
    <property type="protein sequence ID" value="WGS64911.1"/>
    <property type="molecule type" value="Genomic_DNA"/>
</dbReference>
<dbReference type="Pfam" id="PF00005">
    <property type="entry name" value="ABC_tran"/>
    <property type="match status" value="1"/>
</dbReference>
<dbReference type="Proteomes" id="UP001232493">
    <property type="component" value="Chromosome"/>
</dbReference>
<keyword evidence="9" id="KW-1185">Reference proteome</keyword>
<organism evidence="8 9">
    <name type="scientific">Marinitoga aeolica</name>
    <dbReference type="NCBI Taxonomy" id="2809031"/>
    <lineage>
        <taxon>Bacteria</taxon>
        <taxon>Thermotogati</taxon>
        <taxon>Thermotogota</taxon>
        <taxon>Thermotogae</taxon>
        <taxon>Petrotogales</taxon>
        <taxon>Petrotogaceae</taxon>
        <taxon>Marinitoga</taxon>
    </lineage>
</organism>
<dbReference type="InterPro" id="IPR003439">
    <property type="entry name" value="ABC_transporter-like_ATP-bd"/>
</dbReference>
<feature type="transmembrane region" description="Helical" evidence="5">
    <location>
        <begin position="21"/>
        <end position="40"/>
    </location>
</feature>
<evidence type="ECO:0000256" key="1">
    <source>
        <dbReference type="ARBA" id="ARBA00004651"/>
    </source>
</evidence>
<dbReference type="PANTHER" id="PTHR24221:SF654">
    <property type="entry name" value="ATP-BINDING CASSETTE SUB-FAMILY B MEMBER 6"/>
    <property type="match status" value="1"/>
</dbReference>
<feature type="domain" description="ABC transporter" evidence="6">
    <location>
        <begin position="329"/>
        <end position="642"/>
    </location>
</feature>
<comment type="subcellular location">
    <subcellularLocation>
        <location evidence="1">Cell membrane</location>
        <topology evidence="1">Multi-pass membrane protein</topology>
    </subcellularLocation>
</comment>
<dbReference type="RefSeq" id="WP_280998948.1">
    <property type="nucleotide sequence ID" value="NZ_CP069362.1"/>
</dbReference>
<feature type="transmembrane region" description="Helical" evidence="5">
    <location>
        <begin position="135"/>
        <end position="152"/>
    </location>
</feature>
<feature type="transmembrane region" description="Helical" evidence="5">
    <location>
        <begin position="60"/>
        <end position="82"/>
    </location>
</feature>
<keyword evidence="2 5" id="KW-0812">Transmembrane</keyword>
<evidence type="ECO:0000256" key="3">
    <source>
        <dbReference type="ARBA" id="ARBA00022989"/>
    </source>
</evidence>
<dbReference type="Gene3D" id="1.20.1560.10">
    <property type="entry name" value="ABC transporter type 1, transmembrane domain"/>
    <property type="match status" value="1"/>
</dbReference>
<dbReference type="Pfam" id="PF00664">
    <property type="entry name" value="ABC_membrane"/>
    <property type="match status" value="1"/>
</dbReference>
<evidence type="ECO:0000259" key="6">
    <source>
        <dbReference type="PROSITE" id="PS50893"/>
    </source>
</evidence>
<proteinExistence type="predicted"/>
<dbReference type="SUPFAM" id="SSF90123">
    <property type="entry name" value="ABC transporter transmembrane region"/>
    <property type="match status" value="1"/>
</dbReference>
<dbReference type="PROSITE" id="PS50893">
    <property type="entry name" value="ABC_TRANSPORTER_2"/>
    <property type="match status" value="1"/>
</dbReference>
<evidence type="ECO:0000313" key="9">
    <source>
        <dbReference type="Proteomes" id="UP001232493"/>
    </source>
</evidence>
<evidence type="ECO:0000259" key="7">
    <source>
        <dbReference type="PROSITE" id="PS50929"/>
    </source>
</evidence>
<dbReference type="InterPro" id="IPR039421">
    <property type="entry name" value="Type_1_exporter"/>
</dbReference>
<gene>
    <name evidence="8" type="ORF">JRV97_11230</name>
</gene>
<dbReference type="PROSITE" id="PS00211">
    <property type="entry name" value="ABC_TRANSPORTER_1"/>
    <property type="match status" value="1"/>
</dbReference>
<reference evidence="8 9" key="1">
    <citation type="submission" date="2021-02" db="EMBL/GenBank/DDBJ databases">
        <title>Characterization of Marinitoga sp. nov. str. BP5-C20A.</title>
        <authorList>
            <person name="Erauso G."/>
            <person name="Postec A."/>
        </authorList>
    </citation>
    <scope>NUCLEOTIDE SEQUENCE [LARGE SCALE GENOMIC DNA]</scope>
    <source>
        <strain evidence="8 9">BP5-C20A</strain>
    </source>
</reference>
<dbReference type="SUPFAM" id="SSF52540">
    <property type="entry name" value="P-loop containing nucleoside triphosphate hydrolases"/>
    <property type="match status" value="1"/>
</dbReference>
<accession>A0ABY8PQI6</accession>
<protein>
    <submittedName>
        <fullName evidence="8">ABC transporter ATP-binding protein</fullName>
    </submittedName>
</protein>
<dbReference type="InterPro" id="IPR017871">
    <property type="entry name" value="ABC_transporter-like_CS"/>
</dbReference>
<evidence type="ECO:0000256" key="4">
    <source>
        <dbReference type="ARBA" id="ARBA00023136"/>
    </source>
</evidence>
<keyword evidence="8" id="KW-0067">ATP-binding</keyword>
<keyword evidence="3 5" id="KW-1133">Transmembrane helix</keyword>
<evidence type="ECO:0000256" key="5">
    <source>
        <dbReference type="SAM" id="Phobius"/>
    </source>
</evidence>
<keyword evidence="4 5" id="KW-0472">Membrane</keyword>
<keyword evidence="8" id="KW-0547">Nucleotide-binding</keyword>
<feature type="domain" description="ABC transmembrane type-1" evidence="7">
    <location>
        <begin position="24"/>
        <end position="303"/>
    </location>
</feature>
<dbReference type="GO" id="GO:0005524">
    <property type="term" value="F:ATP binding"/>
    <property type="evidence" value="ECO:0007669"/>
    <property type="project" value="UniProtKB-KW"/>
</dbReference>
<dbReference type="InterPro" id="IPR027417">
    <property type="entry name" value="P-loop_NTPase"/>
</dbReference>
<dbReference type="Gene3D" id="3.40.50.300">
    <property type="entry name" value="P-loop containing nucleotide triphosphate hydrolases"/>
    <property type="match status" value="1"/>
</dbReference>
<dbReference type="PROSITE" id="PS50929">
    <property type="entry name" value="ABC_TM1F"/>
    <property type="match status" value="1"/>
</dbReference>
<sequence length="649" mass="75345">MGKIKIVFKFVSSRFGKKIKKSVLFIMLISIIVNILTIILPLLQKNIIDAIINNNIENGLIFVFLISGLTISIIYVIESLLLENLFRNLKGRIQYELLTSITRQDNKIIDQRGPGAYMTGLFGNSEQISMLLKKNYFSMIIGVMVSLVALTISAKWTLIFPTLVIVSYILIFAIIKITNKIHINNFTKARELVFETNPKMLEFIENRRSISGYGNILKLENKIYELFKKRDNYFKKASYASIFGNSAISAIKNIVLTLFFIFAMFQIQKGKLELSAFIAILSYFPIVFKPIDSIQEIYSNINKFEMFYKRIEDNLLKKPKLYLPQNNTIKINNCSFSYSNTEIIENLNLEVNKKIGLVGLSGEGKSTILKMIFGEISPLKGYVELGNIDVRKIHKPFIYSSIKYYSQEMEIFDEDLNFNVTLGKIGLSENDYRKKLKNYKNQLFKFMEEIKKMKEPLNIKTLNNKYIEMIYEIYNINDCYTEKEKILYDITEKIKNNKINISFIAEVLFSRNYYIKEKYENIILKLELEKLENRKLGQRGKKISGGEKNRVCMARFLLPEHNGPFIIDEPFTSLDAISEGKNLKILKKYIENKSGIIISHKINVIKELADEIIVIDKGKIIEKGKHNELIKNQKLYSKIYKNFAKMKNV</sequence>
<dbReference type="PANTHER" id="PTHR24221">
    <property type="entry name" value="ATP-BINDING CASSETTE SUB-FAMILY B"/>
    <property type="match status" value="1"/>
</dbReference>
<name>A0ABY8PQI6_9BACT</name>